<dbReference type="EMBL" id="JACSPR010000007">
    <property type="protein sequence ID" value="MBD8030708.1"/>
    <property type="molecule type" value="Genomic_DNA"/>
</dbReference>
<dbReference type="Pfam" id="PF21813">
    <property type="entry name" value="DUF6882"/>
    <property type="match status" value="1"/>
</dbReference>
<name>A0A8I0LFY9_9CORY</name>
<evidence type="ECO:0000313" key="2">
    <source>
        <dbReference type="Proteomes" id="UP000650224"/>
    </source>
</evidence>
<reference evidence="1 2" key="1">
    <citation type="submission" date="2020-08" db="EMBL/GenBank/DDBJ databases">
        <title>A Genomic Blueprint of the Chicken Gut Microbiome.</title>
        <authorList>
            <person name="Gilroy R."/>
            <person name="Ravi A."/>
            <person name="Getino M."/>
            <person name="Pursley I."/>
            <person name="Horton D.L."/>
            <person name="Alikhan N.-F."/>
            <person name="Baker D."/>
            <person name="Gharbi K."/>
            <person name="Hall N."/>
            <person name="Watson M."/>
            <person name="Adriaenssens E.M."/>
            <person name="Foster-Nyarko E."/>
            <person name="Jarju S."/>
            <person name="Secka A."/>
            <person name="Antonio M."/>
            <person name="Oren A."/>
            <person name="Chaudhuri R."/>
            <person name="La Ragione R.M."/>
            <person name="Hildebrand F."/>
            <person name="Pallen M.J."/>
        </authorList>
    </citation>
    <scope>NUCLEOTIDE SEQUENCE [LARGE SCALE GENOMIC DNA]</scope>
    <source>
        <strain evidence="1 2">Sa1YVA5</strain>
    </source>
</reference>
<sequence>MQIPPPTSLSDIITDGFLAQTGVDRAFATRLGRIRGVEFNLVNGTENTPIAQVRINRAQGEPFDTTGTVVAWINGEQFTWVEDQGAGFDIPELHGTQPLSDELIRAARTLHGNAPAFIAPFGKRGQALVVLNDPHHPTDIRTDLVEGLALLPSHADAHRALSSYAAFRGLGIQRNPSYTALSNGTAVTFRQDRPVEVTGGLTLRDVRADSAFSSAEHQLLFDALSPTRQVSYNPQAGTAVIEGQLEVSALPLATIDGGVWRWAWADTRVRGQGSGGLRQFGVDNGLLPLVSPTLPVAQANQLDLTAVAKPVLQLWTHATVDTGEGFQTVLLINHPRLHLPPASHAAIEATLHTRLDQELDARRAVAAYATQRQVPFDGSRITVDNRHITMEFRGNQIGSIS</sequence>
<dbReference type="RefSeq" id="WP_191733961.1">
    <property type="nucleotide sequence ID" value="NZ_JACSPR010000007.1"/>
</dbReference>
<protein>
    <submittedName>
        <fullName evidence="1">Uncharacterized protein</fullName>
    </submittedName>
</protein>
<accession>A0A8I0LFY9</accession>
<keyword evidence="2" id="KW-1185">Reference proteome</keyword>
<gene>
    <name evidence="1" type="ORF">H9627_10330</name>
</gene>
<dbReference type="AlphaFoldDB" id="A0A8I0LFY9"/>
<dbReference type="Proteomes" id="UP000650224">
    <property type="component" value="Unassembled WGS sequence"/>
</dbReference>
<organism evidence="1 2">
    <name type="scientific">Corynebacterium gallinarum</name>
    <dbReference type="NCBI Taxonomy" id="2762214"/>
    <lineage>
        <taxon>Bacteria</taxon>
        <taxon>Bacillati</taxon>
        <taxon>Actinomycetota</taxon>
        <taxon>Actinomycetes</taxon>
        <taxon>Mycobacteriales</taxon>
        <taxon>Corynebacteriaceae</taxon>
        <taxon>Corynebacterium</taxon>
    </lineage>
</organism>
<evidence type="ECO:0000313" key="1">
    <source>
        <dbReference type="EMBL" id="MBD8030708.1"/>
    </source>
</evidence>
<dbReference type="InterPro" id="IPR049249">
    <property type="entry name" value="DUF6882"/>
</dbReference>
<comment type="caution">
    <text evidence="1">The sequence shown here is derived from an EMBL/GenBank/DDBJ whole genome shotgun (WGS) entry which is preliminary data.</text>
</comment>
<proteinExistence type="predicted"/>